<accession>A0A4C1URS8</accession>
<keyword evidence="3" id="KW-1185">Reference proteome</keyword>
<evidence type="ECO:0000256" key="1">
    <source>
        <dbReference type="SAM" id="MobiDB-lite"/>
    </source>
</evidence>
<evidence type="ECO:0000313" key="3">
    <source>
        <dbReference type="Proteomes" id="UP000299102"/>
    </source>
</evidence>
<protein>
    <submittedName>
        <fullName evidence="2">Uncharacterized protein</fullName>
    </submittedName>
</protein>
<sequence>MLHSSSAERISIASFISTSSIDASVSLRPLMTAKRSIRCGRAINRLLNNRTIGGGEPPFFRVRRPLPENGATRGRYPPRPWRRPAAGGRAPENITAPAHRNLRGVIISLRRTTKTPSKALLPGYLFHYLDRSTATSGCKFGLVRRGRVRRSEGAQCVDTNPAAAP</sequence>
<dbReference type="EMBL" id="BGZK01000216">
    <property type="protein sequence ID" value="GBP29183.1"/>
    <property type="molecule type" value="Genomic_DNA"/>
</dbReference>
<feature type="region of interest" description="Disordered" evidence="1">
    <location>
        <begin position="58"/>
        <end position="94"/>
    </location>
</feature>
<organism evidence="2 3">
    <name type="scientific">Eumeta variegata</name>
    <name type="common">Bagworm moth</name>
    <name type="synonym">Eumeta japonica</name>
    <dbReference type="NCBI Taxonomy" id="151549"/>
    <lineage>
        <taxon>Eukaryota</taxon>
        <taxon>Metazoa</taxon>
        <taxon>Ecdysozoa</taxon>
        <taxon>Arthropoda</taxon>
        <taxon>Hexapoda</taxon>
        <taxon>Insecta</taxon>
        <taxon>Pterygota</taxon>
        <taxon>Neoptera</taxon>
        <taxon>Endopterygota</taxon>
        <taxon>Lepidoptera</taxon>
        <taxon>Glossata</taxon>
        <taxon>Ditrysia</taxon>
        <taxon>Tineoidea</taxon>
        <taxon>Psychidae</taxon>
        <taxon>Oiketicinae</taxon>
        <taxon>Eumeta</taxon>
    </lineage>
</organism>
<proteinExistence type="predicted"/>
<evidence type="ECO:0000313" key="2">
    <source>
        <dbReference type="EMBL" id="GBP29183.1"/>
    </source>
</evidence>
<gene>
    <name evidence="2" type="ORF">EVAR_17721_1</name>
</gene>
<comment type="caution">
    <text evidence="2">The sequence shown here is derived from an EMBL/GenBank/DDBJ whole genome shotgun (WGS) entry which is preliminary data.</text>
</comment>
<dbReference type="AlphaFoldDB" id="A0A4C1URS8"/>
<dbReference type="Proteomes" id="UP000299102">
    <property type="component" value="Unassembled WGS sequence"/>
</dbReference>
<reference evidence="2 3" key="1">
    <citation type="journal article" date="2019" name="Commun. Biol.">
        <title>The bagworm genome reveals a unique fibroin gene that provides high tensile strength.</title>
        <authorList>
            <person name="Kono N."/>
            <person name="Nakamura H."/>
            <person name="Ohtoshi R."/>
            <person name="Tomita M."/>
            <person name="Numata K."/>
            <person name="Arakawa K."/>
        </authorList>
    </citation>
    <scope>NUCLEOTIDE SEQUENCE [LARGE SCALE GENOMIC DNA]</scope>
</reference>
<name>A0A4C1URS8_EUMVA</name>